<name>A0A8B4H776_9CORY</name>
<dbReference type="EMBL" id="UARK01000006">
    <property type="protein sequence ID" value="SPW28263.1"/>
    <property type="molecule type" value="Genomic_DNA"/>
</dbReference>
<organism evidence="1 2">
    <name type="scientific">Corynebacterium matruchotii</name>
    <dbReference type="NCBI Taxonomy" id="43768"/>
    <lineage>
        <taxon>Bacteria</taxon>
        <taxon>Bacillati</taxon>
        <taxon>Actinomycetota</taxon>
        <taxon>Actinomycetes</taxon>
        <taxon>Mycobacteriales</taxon>
        <taxon>Corynebacteriaceae</taxon>
        <taxon>Corynebacterium</taxon>
    </lineage>
</organism>
<evidence type="ECO:0000313" key="1">
    <source>
        <dbReference type="EMBL" id="SPW28263.1"/>
    </source>
</evidence>
<gene>
    <name evidence="1" type="ORF">NCTC10254_01255</name>
</gene>
<protein>
    <submittedName>
        <fullName evidence="1">Uncharacterized protein</fullName>
    </submittedName>
</protein>
<proteinExistence type="predicted"/>
<reference evidence="1 2" key="1">
    <citation type="submission" date="2018-06" db="EMBL/GenBank/DDBJ databases">
        <authorList>
            <consortium name="Pathogen Informatics"/>
            <person name="Doyle S."/>
        </authorList>
    </citation>
    <scope>NUCLEOTIDE SEQUENCE [LARGE SCALE GENOMIC DNA]</scope>
    <source>
        <strain evidence="1 2">NCTC10254</strain>
    </source>
</reference>
<accession>A0A8B4H776</accession>
<sequence length="38" mass="4373">MLIDSLNDARKVKAMVAAENLRLYMAQLDKWGFLNEFG</sequence>
<dbReference type="Proteomes" id="UP000249886">
    <property type="component" value="Unassembled WGS sequence"/>
</dbReference>
<evidence type="ECO:0000313" key="2">
    <source>
        <dbReference type="Proteomes" id="UP000249886"/>
    </source>
</evidence>
<comment type="caution">
    <text evidence="1">The sequence shown here is derived from an EMBL/GenBank/DDBJ whole genome shotgun (WGS) entry which is preliminary data.</text>
</comment>
<dbReference type="AlphaFoldDB" id="A0A8B4H776"/>